<evidence type="ECO:0000313" key="1">
    <source>
        <dbReference type="EMBL" id="MPM89791.1"/>
    </source>
</evidence>
<organism evidence="1">
    <name type="scientific">bioreactor metagenome</name>
    <dbReference type="NCBI Taxonomy" id="1076179"/>
    <lineage>
        <taxon>unclassified sequences</taxon>
        <taxon>metagenomes</taxon>
        <taxon>ecological metagenomes</taxon>
    </lineage>
</organism>
<gene>
    <name evidence="1" type="ORF">SDC9_136903</name>
</gene>
<accession>A0A645DKL3</accession>
<protein>
    <submittedName>
        <fullName evidence="1">Uncharacterized protein</fullName>
    </submittedName>
</protein>
<name>A0A645DKL3_9ZZZZ</name>
<comment type="caution">
    <text evidence="1">The sequence shown here is derived from an EMBL/GenBank/DDBJ whole genome shotgun (WGS) entry which is preliminary data.</text>
</comment>
<dbReference type="EMBL" id="VSSQ01037167">
    <property type="protein sequence ID" value="MPM89791.1"/>
    <property type="molecule type" value="Genomic_DNA"/>
</dbReference>
<proteinExistence type="predicted"/>
<sequence length="168" mass="19589">MYGLTWKVLLILSLSFTTLAPVMNAQEIMDNFKEKLKKALMVPDTQSSREMQQSQPQKLFLKEYSRKEVLKVSPLTKLPTKYDRIIIPLKQEEMQINMYIIPSNAPPINMLPVGSVEYIIEGNQRYVRSTAGKLVVPSEDSFDPTYGRAEKRRKRTERLMRLYTNDDR</sequence>
<dbReference type="AlphaFoldDB" id="A0A645DKL3"/>
<reference evidence="1" key="1">
    <citation type="submission" date="2019-08" db="EMBL/GenBank/DDBJ databases">
        <authorList>
            <person name="Kucharzyk K."/>
            <person name="Murdoch R.W."/>
            <person name="Higgins S."/>
            <person name="Loffler F."/>
        </authorList>
    </citation>
    <scope>NUCLEOTIDE SEQUENCE</scope>
</reference>